<feature type="compositionally biased region" description="Low complexity" evidence="8">
    <location>
        <begin position="1312"/>
        <end position="1326"/>
    </location>
</feature>
<dbReference type="SUPFAM" id="SSF50044">
    <property type="entry name" value="SH3-domain"/>
    <property type="match status" value="1"/>
</dbReference>
<evidence type="ECO:0000256" key="8">
    <source>
        <dbReference type="SAM" id="MobiDB-lite"/>
    </source>
</evidence>
<dbReference type="CDD" id="cd09506">
    <property type="entry name" value="SAM_Shank1_2_3"/>
    <property type="match status" value="1"/>
</dbReference>
<dbReference type="SMART" id="SM00326">
    <property type="entry name" value="SH3"/>
    <property type="match status" value="1"/>
</dbReference>
<reference evidence="12" key="2">
    <citation type="submission" date="2025-09" db="UniProtKB">
        <authorList>
            <consortium name="Ensembl"/>
        </authorList>
    </citation>
    <scope>IDENTIFICATION</scope>
</reference>
<dbReference type="PROSITE" id="PS50002">
    <property type="entry name" value="SH3"/>
    <property type="match status" value="1"/>
</dbReference>
<dbReference type="SMART" id="SM00228">
    <property type="entry name" value="PDZ"/>
    <property type="match status" value="1"/>
</dbReference>
<dbReference type="Pfam" id="PF00536">
    <property type="entry name" value="SAM_1"/>
    <property type="match status" value="1"/>
</dbReference>
<dbReference type="InterPro" id="IPR001452">
    <property type="entry name" value="SH3_domain"/>
</dbReference>
<dbReference type="InterPro" id="IPR036028">
    <property type="entry name" value="SH3-like_dom_sf"/>
</dbReference>
<feature type="compositionally biased region" description="Low complexity" evidence="8">
    <location>
        <begin position="1087"/>
        <end position="1099"/>
    </location>
</feature>
<comment type="subcellular location">
    <subcellularLocation>
        <location evidence="1">Cytoplasm</location>
    </subcellularLocation>
    <subcellularLocation>
        <location evidence="6">Postsynaptic density</location>
    </subcellularLocation>
</comment>
<feature type="compositionally biased region" description="Basic and acidic residues" evidence="8">
    <location>
        <begin position="1074"/>
        <end position="1086"/>
    </location>
</feature>
<dbReference type="PROSITE" id="PS50105">
    <property type="entry name" value="SAM_DOMAIN"/>
    <property type="match status" value="1"/>
</dbReference>
<dbReference type="PROSITE" id="PS50106">
    <property type="entry name" value="PDZ"/>
    <property type="match status" value="1"/>
</dbReference>
<dbReference type="SUPFAM" id="SSF50156">
    <property type="entry name" value="PDZ domain-like"/>
    <property type="match status" value="1"/>
</dbReference>
<feature type="compositionally biased region" description="Pro residues" evidence="8">
    <location>
        <begin position="475"/>
        <end position="486"/>
    </location>
</feature>
<dbReference type="OMA" id="RQKSIAC"/>
<dbReference type="GO" id="GO:0014069">
    <property type="term" value="C:postsynaptic density"/>
    <property type="evidence" value="ECO:0007669"/>
    <property type="project" value="UniProtKB-SubCell"/>
</dbReference>
<dbReference type="SMART" id="SM00454">
    <property type="entry name" value="SAM"/>
    <property type="match status" value="1"/>
</dbReference>
<evidence type="ECO:0000259" key="10">
    <source>
        <dbReference type="PROSITE" id="PS50105"/>
    </source>
</evidence>
<accession>A0A3Q2EI66</accession>
<protein>
    <submittedName>
        <fullName evidence="12">SH3 and multiple ankyrin repeat domains 2a</fullName>
    </submittedName>
</protein>
<dbReference type="SUPFAM" id="SSF47769">
    <property type="entry name" value="SAM/Pointed domain"/>
    <property type="match status" value="1"/>
</dbReference>
<dbReference type="GO" id="GO:0005737">
    <property type="term" value="C:cytoplasm"/>
    <property type="evidence" value="ECO:0007669"/>
    <property type="project" value="UniProtKB-SubCell"/>
</dbReference>
<dbReference type="Gene3D" id="1.10.150.50">
    <property type="entry name" value="Transcription Factor, Ets-1"/>
    <property type="match status" value="1"/>
</dbReference>
<dbReference type="GO" id="GO:0030160">
    <property type="term" value="F:synaptic receptor adaptor activity"/>
    <property type="evidence" value="ECO:0007669"/>
    <property type="project" value="TreeGrafter"/>
</dbReference>
<dbReference type="InterPro" id="IPR001478">
    <property type="entry name" value="PDZ"/>
</dbReference>
<proteinExistence type="predicted"/>
<feature type="compositionally biased region" description="Low complexity" evidence="8">
    <location>
        <begin position="1274"/>
        <end position="1295"/>
    </location>
</feature>
<dbReference type="InterPro" id="IPR013761">
    <property type="entry name" value="SAM/pointed_sf"/>
</dbReference>
<evidence type="ECO:0000256" key="1">
    <source>
        <dbReference type="ARBA" id="ARBA00004496"/>
    </source>
</evidence>
<feature type="region of interest" description="Disordered" evidence="8">
    <location>
        <begin position="333"/>
        <end position="356"/>
    </location>
</feature>
<evidence type="ECO:0000256" key="2">
    <source>
        <dbReference type="ARBA" id="ARBA00022443"/>
    </source>
</evidence>
<dbReference type="GO" id="GO:0043197">
    <property type="term" value="C:dendritic spine"/>
    <property type="evidence" value="ECO:0007669"/>
    <property type="project" value="TreeGrafter"/>
</dbReference>
<keyword evidence="2 7" id="KW-0728">SH3 domain</keyword>
<keyword evidence="3" id="KW-0963">Cytoplasm</keyword>
<feature type="region of interest" description="Disordered" evidence="8">
    <location>
        <begin position="604"/>
        <end position="649"/>
    </location>
</feature>
<evidence type="ECO:0000256" key="4">
    <source>
        <dbReference type="ARBA" id="ARBA00022553"/>
    </source>
</evidence>
<dbReference type="Gene3D" id="2.30.42.10">
    <property type="match status" value="1"/>
</dbReference>
<feature type="domain" description="SAM" evidence="10">
    <location>
        <begin position="1350"/>
        <end position="1413"/>
    </location>
</feature>
<feature type="compositionally biased region" description="Basic and acidic residues" evidence="8">
    <location>
        <begin position="859"/>
        <end position="884"/>
    </location>
</feature>
<keyword evidence="13" id="KW-1185">Reference proteome</keyword>
<feature type="region of interest" description="Disordered" evidence="8">
    <location>
        <begin position="1010"/>
        <end position="1102"/>
    </location>
</feature>
<dbReference type="InterPro" id="IPR001660">
    <property type="entry name" value="SAM"/>
</dbReference>
<dbReference type="FunFam" id="2.30.42.10:FF:000018">
    <property type="entry name" value="SH3 and multiple ankyrin repeat domains protein 2"/>
    <property type="match status" value="1"/>
</dbReference>
<dbReference type="GO" id="GO:0045211">
    <property type="term" value="C:postsynaptic membrane"/>
    <property type="evidence" value="ECO:0007669"/>
    <property type="project" value="TreeGrafter"/>
</dbReference>
<dbReference type="FunFam" id="2.30.30.40:FF:000025">
    <property type="entry name" value="SH3 and multiple ankyrin repeat domains protein 2"/>
    <property type="match status" value="1"/>
</dbReference>
<dbReference type="PANTHER" id="PTHR24135">
    <property type="entry name" value="SH3 AND MULTIPLE ANKYRIN REPEAT DOMAINS PROTEIN"/>
    <property type="match status" value="1"/>
</dbReference>
<dbReference type="Proteomes" id="UP000265020">
    <property type="component" value="Unassembled WGS sequence"/>
</dbReference>
<dbReference type="Ensembl" id="ENSCVAT00000026476.1">
    <property type="protein sequence ID" value="ENSCVAP00000031529.1"/>
    <property type="gene ID" value="ENSCVAG00000020915.1"/>
</dbReference>
<evidence type="ECO:0000259" key="9">
    <source>
        <dbReference type="PROSITE" id="PS50002"/>
    </source>
</evidence>
<feature type="compositionally biased region" description="Polar residues" evidence="8">
    <location>
        <begin position="45"/>
        <end position="56"/>
    </location>
</feature>
<evidence type="ECO:0000313" key="13">
    <source>
        <dbReference type="Proteomes" id="UP000265020"/>
    </source>
</evidence>
<dbReference type="Pfam" id="PF00595">
    <property type="entry name" value="PDZ"/>
    <property type="match status" value="1"/>
</dbReference>
<dbReference type="GO" id="GO:0035255">
    <property type="term" value="F:ionotropic glutamate receptor binding"/>
    <property type="evidence" value="ECO:0007669"/>
    <property type="project" value="TreeGrafter"/>
</dbReference>
<feature type="compositionally biased region" description="Pro residues" evidence="8">
    <location>
        <begin position="1028"/>
        <end position="1037"/>
    </location>
</feature>
<feature type="domain" description="SH3" evidence="9">
    <location>
        <begin position="132"/>
        <end position="191"/>
    </location>
</feature>
<evidence type="ECO:0000256" key="7">
    <source>
        <dbReference type="PROSITE-ProRule" id="PRU00192"/>
    </source>
</evidence>
<dbReference type="PANTHER" id="PTHR24135:SF17">
    <property type="entry name" value="SH3 AND MULTIPLE ANKYRIN REPEAT DOMAINS PROTEIN 2"/>
    <property type="match status" value="1"/>
</dbReference>
<dbReference type="STRING" id="28743.ENSCVAP00000031529"/>
<feature type="compositionally biased region" description="Low complexity" evidence="8">
    <location>
        <begin position="1256"/>
        <end position="1266"/>
    </location>
</feature>
<evidence type="ECO:0000313" key="12">
    <source>
        <dbReference type="Ensembl" id="ENSCVAP00000031529.1"/>
    </source>
</evidence>
<dbReference type="GeneTree" id="ENSGT00940000153561"/>
<feature type="region of interest" description="Disordered" evidence="8">
    <location>
        <begin position="1119"/>
        <end position="1326"/>
    </location>
</feature>
<feature type="compositionally biased region" description="Pro residues" evidence="8">
    <location>
        <begin position="1159"/>
        <end position="1174"/>
    </location>
</feature>
<feature type="domain" description="PDZ" evidence="11">
    <location>
        <begin position="234"/>
        <end position="328"/>
    </location>
</feature>
<feature type="compositionally biased region" description="Basic and acidic residues" evidence="8">
    <location>
        <begin position="926"/>
        <end position="940"/>
    </location>
</feature>
<feature type="region of interest" description="Disordered" evidence="8">
    <location>
        <begin position="15"/>
        <end position="78"/>
    </location>
</feature>
<evidence type="ECO:0000256" key="5">
    <source>
        <dbReference type="ARBA" id="ARBA00023018"/>
    </source>
</evidence>
<evidence type="ECO:0000256" key="3">
    <source>
        <dbReference type="ARBA" id="ARBA00022490"/>
    </source>
</evidence>
<feature type="compositionally biased region" description="Low complexity" evidence="8">
    <location>
        <begin position="911"/>
        <end position="925"/>
    </location>
</feature>
<dbReference type="InterPro" id="IPR036034">
    <property type="entry name" value="PDZ_sf"/>
</dbReference>
<dbReference type="CDD" id="cd06746">
    <property type="entry name" value="PDZ_SHANK1_3-like"/>
    <property type="match status" value="1"/>
</dbReference>
<name>A0A3Q2EI66_CYPVA</name>
<feature type="region of interest" description="Disordered" evidence="8">
    <location>
        <begin position="844"/>
        <end position="962"/>
    </location>
</feature>
<evidence type="ECO:0000256" key="6">
    <source>
        <dbReference type="ARBA" id="ARBA00034105"/>
    </source>
</evidence>
<dbReference type="FunFam" id="1.10.150.50:FF:000006">
    <property type="entry name" value="SH3 and multiple ankyrin repeat domains protein 2"/>
    <property type="match status" value="1"/>
</dbReference>
<dbReference type="Pfam" id="PF07653">
    <property type="entry name" value="SH3_2"/>
    <property type="match status" value="1"/>
</dbReference>
<sequence length="1413" mass="152294">MQNISFLSVPFREAPAYSKRRRGPSSGGGNGQSPSSLSAPRVLLRSNSDNNLSPGSSALHRSLSPQLVQQMPSGSPNGNVVVRTMGRGARSRSPSLSRLGEENRLGPPRIFCLGPSSHSEAVGPRRKLYSAVPGRHFVVTRSYTAQAEGEINLYKGDRVKVLSIGEGGFWEGSARGQLGWFPADCVEEIPAKATEERTYSRADRADRRKLFRHYTVGSYDSFDASSDCVVDEKTVVLQKKENEGFGFVLRGAKADTPIEEFTPTPAFPALQYLESVDEGGVAWQAGLRTGDFLIEVNQENVVKVGHRQVVNMIRQGGNRLLIKVVTVSRNLDPEDTARKKAPPPPKRAPTTALSMRSKSMTSELEELGKSFIVVPSTVRNIRNSPVDTKIATIKPRPSSRCLVTPTDMNSMYHDRQGVAVVPPTVPGAYLGIPEKGTMRKQKSIGTSEDDKQGLLTPPLLKFSRSLSMPDTSEDIPPPPAISPPSPPAYNSVAGPTAKNYGTTRPNFTQNSPNAVTTISRTTDVGRLRRGYFRQSSEQFESTRTRGRAPVPENPYSEVGNKTLYVPAKPARRKGMLVKQPNVEDSPEKTCHVTCSSIPIPTIIVKEPSTSSSGKSSQGSSMEIEPTTPEHPPLTSTIGGSGGLRPEDPMSLSNPFAVAIAGAVRDREKRLEAKKNSIAFQSIDIGDDEMSSPAPTPRLRQSKSIDEGMFSSDERLRRILAPPSTVQLGPPVGGGSGNMTDFNTPEPTVVREPLNTRTGQCPNLDSPVSLPATPPKSHYKANGTYLHPVTGKPLDPNSPLALALAARDRAMKEQQNHPHKPDLNQPLFIDTKLRSGIETSFAAISTATMGRPGRGGLRRQMTEQKYESDGAREQRPHQTVEERKSAPANVAEASQPKSTGLLMVHTSPDTPNNKVNNQEVEVQESNRPSELKDPNQPDHHIAPTISANPQQAASRRRSVPLGESLEEPVKLPFRIPPPPLASVDIDEDFEFSEPLPPPLEFANSIDIPDDQASAIAEMIQQQRRNGGHPLPPYHPHAPPSVSDHQKRVLNSMPPSYHPAPPEPESGVADSGIEEVDSRSSGDPHHMETTSTVSSISTLSSEGGFCDSALESLYTTTDGHAFLVDRPPVPPKPKGKSVINRTALYHDALIEEPPESYGSPPQAPPPPPSSSEPPRTPSQRTSKLWGDQPPELRSPPSTPDSKNTVITELSSILQHINRDRPTKPGEALDSPTATRGGLTSRPPTDDSGMRNNVAAGALTSTPPSSLPSQGNPCSPPDSASSLTPCSSLPPSVSPTLTDVFGLPTPPMGSGGGYSLSSSCGGSGSSRSPSPLTLMQAVAASGKPFASKPMELWSKHDVADWLESLNLGEHKDAFLDNEIEGAHLPSLQKEDLIDLGVTRVGHRMNIERALKLLQDR</sequence>
<keyword evidence="4" id="KW-0597">Phosphoprotein</keyword>
<organism evidence="12 13">
    <name type="scientific">Cyprinodon variegatus</name>
    <name type="common">Sheepshead minnow</name>
    <dbReference type="NCBI Taxonomy" id="28743"/>
    <lineage>
        <taxon>Eukaryota</taxon>
        <taxon>Metazoa</taxon>
        <taxon>Chordata</taxon>
        <taxon>Craniata</taxon>
        <taxon>Vertebrata</taxon>
        <taxon>Euteleostomi</taxon>
        <taxon>Actinopterygii</taxon>
        <taxon>Neopterygii</taxon>
        <taxon>Teleostei</taxon>
        <taxon>Neoteleostei</taxon>
        <taxon>Acanthomorphata</taxon>
        <taxon>Ovalentaria</taxon>
        <taxon>Atherinomorphae</taxon>
        <taxon>Cyprinodontiformes</taxon>
        <taxon>Cyprinodontidae</taxon>
        <taxon>Cyprinodon</taxon>
    </lineage>
</organism>
<dbReference type="InterPro" id="IPR051569">
    <property type="entry name" value="SHANK"/>
</dbReference>
<feature type="compositionally biased region" description="Polar residues" evidence="8">
    <location>
        <begin position="1197"/>
        <end position="1212"/>
    </location>
</feature>
<evidence type="ECO:0000259" key="11">
    <source>
        <dbReference type="PROSITE" id="PS50106"/>
    </source>
</evidence>
<feature type="compositionally biased region" description="Low complexity" evidence="8">
    <location>
        <begin position="608"/>
        <end position="620"/>
    </location>
</feature>
<feature type="region of interest" description="Disordered" evidence="8">
    <location>
        <begin position="464"/>
        <end position="486"/>
    </location>
</feature>
<feature type="region of interest" description="Disordered" evidence="8">
    <location>
        <begin position="535"/>
        <end position="559"/>
    </location>
</feature>
<dbReference type="Gene3D" id="2.30.30.40">
    <property type="entry name" value="SH3 Domains"/>
    <property type="match status" value="1"/>
</dbReference>
<keyword evidence="5" id="KW-0770">Synapse</keyword>
<feature type="compositionally biased region" description="Polar residues" evidence="8">
    <location>
        <begin position="63"/>
        <end position="78"/>
    </location>
</feature>
<reference evidence="12" key="1">
    <citation type="submission" date="2025-08" db="UniProtKB">
        <authorList>
            <consortium name="Ensembl"/>
        </authorList>
    </citation>
    <scope>IDENTIFICATION</scope>
</reference>